<gene>
    <name evidence="1" type="ORF">HYN86_09820</name>
</gene>
<evidence type="ECO:0000313" key="1">
    <source>
        <dbReference type="EMBL" id="AXB56872.1"/>
    </source>
</evidence>
<accession>A0A344LSI0</accession>
<reference evidence="1 2" key="1">
    <citation type="submission" date="2018-06" db="EMBL/GenBank/DDBJ databases">
        <title>Genome sequencing of Flavobacterium.</title>
        <authorList>
            <person name="Baek M.-G."/>
            <person name="Yi H."/>
        </authorList>
    </citation>
    <scope>NUCLEOTIDE SEQUENCE [LARGE SCALE GENOMIC DNA]</scope>
    <source>
        <strain evidence="1 2">HYN0086</strain>
    </source>
</reference>
<sequence>MEITEIKSNSKKRVKLEKPDFSLLKEINLLKPAMVLFLCKMVATNTFDLIQFITCRVIK</sequence>
<name>A0A344LSI0_9FLAO</name>
<dbReference type="Proteomes" id="UP000251561">
    <property type="component" value="Chromosome"/>
</dbReference>
<proteinExistence type="predicted"/>
<evidence type="ECO:0000313" key="2">
    <source>
        <dbReference type="Proteomes" id="UP000251561"/>
    </source>
</evidence>
<dbReference type="EMBL" id="CP030261">
    <property type="protein sequence ID" value="AXB56872.1"/>
    <property type="molecule type" value="Genomic_DNA"/>
</dbReference>
<keyword evidence="2" id="KW-1185">Reference proteome</keyword>
<dbReference type="KEGG" id="ffl:HYN86_09820"/>
<organism evidence="1 2">
    <name type="scientific">Flavobacterium fluviale</name>
    <dbReference type="NCBI Taxonomy" id="2249356"/>
    <lineage>
        <taxon>Bacteria</taxon>
        <taxon>Pseudomonadati</taxon>
        <taxon>Bacteroidota</taxon>
        <taxon>Flavobacteriia</taxon>
        <taxon>Flavobacteriales</taxon>
        <taxon>Flavobacteriaceae</taxon>
        <taxon>Flavobacterium</taxon>
    </lineage>
</organism>
<protein>
    <submittedName>
        <fullName evidence="1">Uncharacterized protein</fullName>
    </submittedName>
</protein>
<dbReference type="AlphaFoldDB" id="A0A344LSI0"/>